<keyword evidence="2" id="KW-1185">Reference proteome</keyword>
<comment type="caution">
    <text evidence="1">The sequence shown here is derived from an EMBL/GenBank/DDBJ whole genome shotgun (WGS) entry which is preliminary data.</text>
</comment>
<accession>A0ABT3KCI6</accession>
<name>A0ABT3KCI6_9GAMM</name>
<organism evidence="1 2">
    <name type="scientific">Marinomonas rhodophyticola</name>
    <dbReference type="NCBI Taxonomy" id="2992803"/>
    <lineage>
        <taxon>Bacteria</taxon>
        <taxon>Pseudomonadati</taxon>
        <taxon>Pseudomonadota</taxon>
        <taxon>Gammaproteobacteria</taxon>
        <taxon>Oceanospirillales</taxon>
        <taxon>Oceanospirillaceae</taxon>
        <taxon>Marinomonas</taxon>
    </lineage>
</organism>
<proteinExistence type="predicted"/>
<evidence type="ECO:0000313" key="2">
    <source>
        <dbReference type="Proteomes" id="UP001431181"/>
    </source>
</evidence>
<evidence type="ECO:0000313" key="1">
    <source>
        <dbReference type="EMBL" id="MCW4628254.1"/>
    </source>
</evidence>
<protein>
    <submittedName>
        <fullName evidence="1">Uncharacterized protein</fullName>
    </submittedName>
</protein>
<reference evidence="1" key="1">
    <citation type="submission" date="2022-11" db="EMBL/GenBank/DDBJ databases">
        <title>Marinomonas sp. nov., isolated from marine algae.</title>
        <authorList>
            <person name="Choi D.G."/>
            <person name="Kim J.M."/>
            <person name="Lee J.K."/>
            <person name="Baek J.H."/>
            <person name="Jeon C.O."/>
        </authorList>
    </citation>
    <scope>NUCLEOTIDE SEQUENCE</scope>
    <source>
        <strain evidence="1">KJ51-3</strain>
    </source>
</reference>
<gene>
    <name evidence="1" type="ORF">ONZ52_04160</name>
</gene>
<sequence length="140" mass="16850">MITKDQWEEIEKALKGSMGVVKFKLGDKQIALEKRFIKENVMVICVFINGKLDQKLGWPGDDYDPAIEPIWNKRSRSVYSPARKQKFIKIFGKRRVKQEIEDLDKKYEWYEPFFKTFASMQRKYKKIEDLEFVRTDFVRL</sequence>
<dbReference type="Proteomes" id="UP001431181">
    <property type="component" value="Unassembled WGS sequence"/>
</dbReference>
<dbReference type="EMBL" id="JAPEUL010000004">
    <property type="protein sequence ID" value="MCW4628254.1"/>
    <property type="molecule type" value="Genomic_DNA"/>
</dbReference>
<dbReference type="RefSeq" id="WP_265217452.1">
    <property type="nucleotide sequence ID" value="NZ_JAPEUL010000004.1"/>
</dbReference>